<keyword evidence="1" id="KW-1133">Transmembrane helix</keyword>
<gene>
    <name evidence="3" type="ORF">L0N21_01300</name>
</gene>
<organism evidence="3 4">
    <name type="scientific">Fusicatenibacter saccharivorans</name>
    <dbReference type="NCBI Taxonomy" id="1150298"/>
    <lineage>
        <taxon>Bacteria</taxon>
        <taxon>Bacillati</taxon>
        <taxon>Bacillota</taxon>
        <taxon>Clostridia</taxon>
        <taxon>Lachnospirales</taxon>
        <taxon>Lachnospiraceae</taxon>
        <taxon>Fusicatenibacter</taxon>
    </lineage>
</organism>
<keyword evidence="1" id="KW-0812">Transmembrane</keyword>
<dbReference type="InterPro" id="IPR041219">
    <property type="entry name" value="Phage_lysozyme2"/>
</dbReference>
<keyword evidence="1" id="KW-0472">Membrane</keyword>
<comment type="caution">
    <text evidence="3">The sequence shown here is derived from an EMBL/GenBank/DDBJ whole genome shotgun (WGS) entry which is preliminary data.</text>
</comment>
<evidence type="ECO:0000313" key="4">
    <source>
        <dbReference type="Proteomes" id="UP001199915"/>
    </source>
</evidence>
<evidence type="ECO:0000256" key="1">
    <source>
        <dbReference type="SAM" id="Phobius"/>
    </source>
</evidence>
<dbReference type="Pfam" id="PF18013">
    <property type="entry name" value="Phage_lysozyme2"/>
    <property type="match status" value="1"/>
</dbReference>
<feature type="domain" description="Phage tail lysozyme" evidence="2">
    <location>
        <begin position="139"/>
        <end position="313"/>
    </location>
</feature>
<feature type="transmembrane region" description="Helical" evidence="1">
    <location>
        <begin position="12"/>
        <end position="32"/>
    </location>
</feature>
<reference evidence="3" key="1">
    <citation type="submission" date="2022-01" db="EMBL/GenBank/DDBJ databases">
        <title>Collection of gut derived symbiotic bacterial strains cultured from healthy donors.</title>
        <authorList>
            <person name="Lin H."/>
            <person name="Kohout C."/>
            <person name="Waligurski E."/>
            <person name="Pamer E.G."/>
        </authorList>
    </citation>
    <scope>NUCLEOTIDE SEQUENCE</scope>
    <source>
        <strain evidence="3">DFI.5.49</strain>
    </source>
</reference>
<accession>A0AAE3JRW1</accession>
<sequence length="316" mass="34685">MERLRSGNGEFLAAAFMSVFITSMVILIIAVMQINFSMNNLSKAIVSSSRAVAVCATKTNAEKLSLEVAQASIENQNISDIKVVLEYADSNCNKWVTGNQVIITVSAYVKTMSPFLSGERSIVHMVTIEDSDELVGNGNAEKIWNYLLSHGITPAGAAGILGNMANESSTNLDPTLLEERAVRRTRITGQMYTQMVDSGEISRAEVISSSRFGLYSGGRYGYGIVQFTDPTIKEYLCRYTIDKGKSIGDLKGQLDSLMAYLQQYEPALLNTLKSIQDVEAASTAFLTQYEKPANIEREKGERASAAQLYYQQLLSN</sequence>
<dbReference type="RefSeq" id="WP_238032715.1">
    <property type="nucleotide sequence ID" value="NZ_JAKNFS010000002.1"/>
</dbReference>
<evidence type="ECO:0000313" key="3">
    <source>
        <dbReference type="EMBL" id="MCG4764164.1"/>
    </source>
</evidence>
<name>A0AAE3JRW1_9FIRM</name>
<evidence type="ECO:0000259" key="2">
    <source>
        <dbReference type="Pfam" id="PF18013"/>
    </source>
</evidence>
<dbReference type="AlphaFoldDB" id="A0AAE3JRW1"/>
<protein>
    <submittedName>
        <fullName evidence="3">Phage tail tip lysozyme</fullName>
    </submittedName>
</protein>
<dbReference type="Gene3D" id="1.10.530.10">
    <property type="match status" value="1"/>
</dbReference>
<dbReference type="Proteomes" id="UP001199915">
    <property type="component" value="Unassembled WGS sequence"/>
</dbReference>
<proteinExistence type="predicted"/>
<dbReference type="EMBL" id="JAKNFS010000002">
    <property type="protein sequence ID" value="MCG4764164.1"/>
    <property type="molecule type" value="Genomic_DNA"/>
</dbReference>